<organism evidence="1 2">
    <name type="scientific">Paraconiothyrium brasiliense</name>
    <dbReference type="NCBI Taxonomy" id="300254"/>
    <lineage>
        <taxon>Eukaryota</taxon>
        <taxon>Fungi</taxon>
        <taxon>Dikarya</taxon>
        <taxon>Ascomycota</taxon>
        <taxon>Pezizomycotina</taxon>
        <taxon>Dothideomycetes</taxon>
        <taxon>Pleosporomycetidae</taxon>
        <taxon>Pleosporales</taxon>
        <taxon>Massarineae</taxon>
        <taxon>Didymosphaeriaceae</taxon>
        <taxon>Paraconiothyrium</taxon>
    </lineage>
</organism>
<protein>
    <submittedName>
        <fullName evidence="1">Uncharacterized protein</fullName>
    </submittedName>
</protein>
<name>A0ABR3RQZ6_9PLEO</name>
<keyword evidence="2" id="KW-1185">Reference proteome</keyword>
<accession>A0ABR3RQZ6</accession>
<evidence type="ECO:0000313" key="1">
    <source>
        <dbReference type="EMBL" id="KAL1606863.1"/>
    </source>
</evidence>
<gene>
    <name evidence="1" type="ORF">SLS60_004272</name>
</gene>
<sequence length="262" mass="30422">MYRNSDISTTPPDHANSNPDAWRVARAIEARHGYLPDTFDDLITGTNVTDKEKVHWYGRKGKGGHLENMKKQVVNERIGSGTWFSEFVEGEFSADMAQLAVTNFELMARWYKQVDEENGQHGETDEKKQGRLGVAQLFRDAITRTQEHSQRAYDKAHLYAQTEFASFPDNSNAASKTMLRRRIAEYARLMTEQLTPAFGPQHAFSNRREIEAAILLPHALRAHNVRMTFWKQRLTRSMLARWLRELRGVVDLKYVFWHMTTY</sequence>
<dbReference type="EMBL" id="JAKJXO020000004">
    <property type="protein sequence ID" value="KAL1606863.1"/>
    <property type="molecule type" value="Genomic_DNA"/>
</dbReference>
<comment type="caution">
    <text evidence="1">The sequence shown here is derived from an EMBL/GenBank/DDBJ whole genome shotgun (WGS) entry which is preliminary data.</text>
</comment>
<evidence type="ECO:0000313" key="2">
    <source>
        <dbReference type="Proteomes" id="UP001521785"/>
    </source>
</evidence>
<dbReference type="Proteomes" id="UP001521785">
    <property type="component" value="Unassembled WGS sequence"/>
</dbReference>
<proteinExistence type="predicted"/>
<reference evidence="1 2" key="1">
    <citation type="submission" date="2024-02" db="EMBL/GenBank/DDBJ databases">
        <title>De novo assembly and annotation of 12 fungi associated with fruit tree decline syndrome in Ontario, Canada.</title>
        <authorList>
            <person name="Sulman M."/>
            <person name="Ellouze W."/>
            <person name="Ilyukhin E."/>
        </authorList>
    </citation>
    <scope>NUCLEOTIDE SEQUENCE [LARGE SCALE GENOMIC DNA]</scope>
    <source>
        <strain evidence="1 2">M42-189</strain>
    </source>
</reference>